<dbReference type="InterPro" id="IPR001148">
    <property type="entry name" value="CA_dom"/>
</dbReference>
<evidence type="ECO:0000313" key="3">
    <source>
        <dbReference type="Proteomes" id="UP000053676"/>
    </source>
</evidence>
<gene>
    <name evidence="2" type="ORF">NECAME_10104</name>
</gene>
<protein>
    <recommendedName>
        <fullName evidence="1">Alpha-carbonic anhydrase domain-containing protein</fullName>
    </recommendedName>
</protein>
<dbReference type="InterPro" id="IPR036398">
    <property type="entry name" value="CA_dom_sf"/>
</dbReference>
<reference evidence="3" key="1">
    <citation type="journal article" date="2014" name="Nat. Genet.">
        <title>Genome of the human hookworm Necator americanus.</title>
        <authorList>
            <person name="Tang Y.T."/>
            <person name="Gao X."/>
            <person name="Rosa B.A."/>
            <person name="Abubucker S."/>
            <person name="Hallsworth-Pepin K."/>
            <person name="Martin J."/>
            <person name="Tyagi R."/>
            <person name="Heizer E."/>
            <person name="Zhang X."/>
            <person name="Bhonagiri-Palsikar V."/>
            <person name="Minx P."/>
            <person name="Warren W.C."/>
            <person name="Wang Q."/>
            <person name="Zhan B."/>
            <person name="Hotez P.J."/>
            <person name="Sternberg P.W."/>
            <person name="Dougall A."/>
            <person name="Gaze S.T."/>
            <person name="Mulvenna J."/>
            <person name="Sotillo J."/>
            <person name="Ranganathan S."/>
            <person name="Rabelo E.M."/>
            <person name="Wilson R.K."/>
            <person name="Felgner P.L."/>
            <person name="Bethony J."/>
            <person name="Hawdon J.M."/>
            <person name="Gasser R.B."/>
            <person name="Loukas A."/>
            <person name="Mitreva M."/>
        </authorList>
    </citation>
    <scope>NUCLEOTIDE SEQUENCE [LARGE SCALE GENOMIC DNA]</scope>
</reference>
<sequence>MEMEKLKVEKLVHSTVKPLRLLGGGLKGKKKLQQCLFHWGRYDYIGSEHTLETLHYPMEVHVVHILNGYNASTVENVSERVALRCRKSCLLGTPSCGFLGAASWLQGQSEVAPSISMMNQISYPGGGFSPPKTSGTFVALIYHDIKKRKLKRADFIDYSSFPRKNVSA</sequence>
<dbReference type="SUPFAM" id="SSF51069">
    <property type="entry name" value="Carbonic anhydrase"/>
    <property type="match status" value="1"/>
</dbReference>
<evidence type="ECO:0000313" key="2">
    <source>
        <dbReference type="EMBL" id="ETN78804.1"/>
    </source>
</evidence>
<organism evidence="2 3">
    <name type="scientific">Necator americanus</name>
    <name type="common">Human hookworm</name>
    <dbReference type="NCBI Taxonomy" id="51031"/>
    <lineage>
        <taxon>Eukaryota</taxon>
        <taxon>Metazoa</taxon>
        <taxon>Ecdysozoa</taxon>
        <taxon>Nematoda</taxon>
        <taxon>Chromadorea</taxon>
        <taxon>Rhabditida</taxon>
        <taxon>Rhabditina</taxon>
        <taxon>Rhabditomorpha</taxon>
        <taxon>Strongyloidea</taxon>
        <taxon>Ancylostomatidae</taxon>
        <taxon>Bunostominae</taxon>
        <taxon>Necator</taxon>
    </lineage>
</organism>
<name>W2TB54_NECAM</name>
<dbReference type="Pfam" id="PF00194">
    <property type="entry name" value="Carb_anhydrase"/>
    <property type="match status" value="1"/>
</dbReference>
<dbReference type="EMBL" id="KI659707">
    <property type="protein sequence ID" value="ETN78804.1"/>
    <property type="molecule type" value="Genomic_DNA"/>
</dbReference>
<feature type="domain" description="Alpha-carbonic anhydrase" evidence="1">
    <location>
        <begin position="1"/>
        <end position="168"/>
    </location>
</feature>
<dbReference type="PROSITE" id="PS51144">
    <property type="entry name" value="ALPHA_CA_2"/>
    <property type="match status" value="1"/>
</dbReference>
<accession>W2TB54</accession>
<proteinExistence type="predicted"/>
<dbReference type="PROSITE" id="PS00162">
    <property type="entry name" value="ALPHA_CA_1"/>
    <property type="match status" value="1"/>
</dbReference>
<dbReference type="Proteomes" id="UP000053676">
    <property type="component" value="Unassembled WGS sequence"/>
</dbReference>
<dbReference type="STRING" id="51031.W2TB54"/>
<dbReference type="AlphaFoldDB" id="W2TB54"/>
<keyword evidence="3" id="KW-1185">Reference proteome</keyword>
<dbReference type="KEGG" id="nai:NECAME_10104"/>
<dbReference type="GO" id="GO:0004089">
    <property type="term" value="F:carbonate dehydratase activity"/>
    <property type="evidence" value="ECO:0007669"/>
    <property type="project" value="InterPro"/>
</dbReference>
<dbReference type="GO" id="GO:0008270">
    <property type="term" value="F:zinc ion binding"/>
    <property type="evidence" value="ECO:0007669"/>
    <property type="project" value="InterPro"/>
</dbReference>
<evidence type="ECO:0000259" key="1">
    <source>
        <dbReference type="PROSITE" id="PS51144"/>
    </source>
</evidence>
<dbReference type="Gene3D" id="3.10.200.10">
    <property type="entry name" value="Alpha carbonic anhydrase"/>
    <property type="match status" value="1"/>
</dbReference>
<dbReference type="OrthoDB" id="429145at2759"/>
<dbReference type="InterPro" id="IPR018338">
    <property type="entry name" value="Carbonic_anhydrase_a-class_CS"/>
</dbReference>